<name>A0A7S9PU77_EPIFF</name>
<dbReference type="EMBL" id="CP031386">
    <property type="protein sequence ID" value="QPG96956.1"/>
    <property type="molecule type" value="Genomic_DNA"/>
</dbReference>
<evidence type="ECO:0000313" key="4">
    <source>
        <dbReference type="EMBL" id="QPG96956.1"/>
    </source>
</evidence>
<feature type="compositionally biased region" description="Polar residues" evidence="2">
    <location>
        <begin position="540"/>
        <end position="549"/>
    </location>
</feature>
<feature type="domain" description="Chromo" evidence="3">
    <location>
        <begin position="26"/>
        <end position="88"/>
    </location>
</feature>
<dbReference type="InterPro" id="IPR038609">
    <property type="entry name" value="HDA1_su2/3_sf"/>
</dbReference>
<feature type="region of interest" description="Disordered" evidence="2">
    <location>
        <begin position="208"/>
        <end position="230"/>
    </location>
</feature>
<feature type="compositionally biased region" description="Gly residues" evidence="2">
    <location>
        <begin position="1298"/>
        <end position="1307"/>
    </location>
</feature>
<evidence type="ECO:0000259" key="3">
    <source>
        <dbReference type="PROSITE" id="PS50013"/>
    </source>
</evidence>
<feature type="compositionally biased region" description="Basic and acidic residues" evidence="2">
    <location>
        <begin position="555"/>
        <end position="573"/>
    </location>
</feature>
<feature type="region of interest" description="Disordered" evidence="2">
    <location>
        <begin position="522"/>
        <end position="585"/>
    </location>
</feature>
<keyword evidence="5" id="KW-1185">Reference proteome</keyword>
<gene>
    <name evidence="4" type="ORF">C2857_005542</name>
</gene>
<feature type="compositionally biased region" description="Polar residues" evidence="2">
    <location>
        <begin position="656"/>
        <end position="668"/>
    </location>
</feature>
<evidence type="ECO:0000256" key="2">
    <source>
        <dbReference type="SAM" id="MobiDB-lite"/>
    </source>
</evidence>
<keyword evidence="1" id="KW-0175">Coiled coil</keyword>
<feature type="region of interest" description="Disordered" evidence="2">
    <location>
        <begin position="1272"/>
        <end position="1324"/>
    </location>
</feature>
<dbReference type="Proteomes" id="UP000594364">
    <property type="component" value="Chromosome 2"/>
</dbReference>
<protein>
    <recommendedName>
        <fullName evidence="3">Chromo domain-containing protein</fullName>
    </recommendedName>
</protein>
<feature type="compositionally biased region" description="Basic and acidic residues" evidence="2">
    <location>
        <begin position="64"/>
        <end position="87"/>
    </location>
</feature>
<reference evidence="4 5" key="1">
    <citation type="journal article" date="2018" name="PLoS Genet.">
        <title>Repeat elements organise 3D genome structure and mediate transcription in the filamentous fungus Epichloe festucae.</title>
        <authorList>
            <person name="Winter D.J."/>
            <person name="Ganley A.R.D."/>
            <person name="Young C.A."/>
            <person name="Liachko I."/>
            <person name="Schardl C.L."/>
            <person name="Dupont P.Y."/>
            <person name="Berry D."/>
            <person name="Ram A."/>
            <person name="Scott B."/>
            <person name="Cox M.P."/>
        </authorList>
    </citation>
    <scope>NUCLEOTIDE SEQUENCE [LARGE SCALE GENOMIC DNA]</scope>
    <source>
        <strain evidence="4 5">Fl1</strain>
    </source>
</reference>
<feature type="compositionally biased region" description="Polar residues" evidence="2">
    <location>
        <begin position="208"/>
        <end position="229"/>
    </location>
</feature>
<feature type="compositionally biased region" description="Low complexity" evidence="2">
    <location>
        <begin position="574"/>
        <end position="583"/>
    </location>
</feature>
<proteinExistence type="predicted"/>
<organism evidence="4 5">
    <name type="scientific">Epichloe festucae (strain Fl1)</name>
    <dbReference type="NCBI Taxonomy" id="877507"/>
    <lineage>
        <taxon>Eukaryota</taxon>
        <taxon>Fungi</taxon>
        <taxon>Dikarya</taxon>
        <taxon>Ascomycota</taxon>
        <taxon>Pezizomycotina</taxon>
        <taxon>Sordariomycetes</taxon>
        <taxon>Hypocreomycetidae</taxon>
        <taxon>Hypocreales</taxon>
        <taxon>Clavicipitaceae</taxon>
        <taxon>Epichloe</taxon>
    </lineage>
</organism>
<feature type="coiled-coil region" evidence="1">
    <location>
        <begin position="1105"/>
        <end position="1272"/>
    </location>
</feature>
<evidence type="ECO:0000256" key="1">
    <source>
        <dbReference type="SAM" id="Coils"/>
    </source>
</evidence>
<dbReference type="InterPro" id="IPR000953">
    <property type="entry name" value="Chromo/chromo_shadow_dom"/>
</dbReference>
<evidence type="ECO:0000313" key="5">
    <source>
        <dbReference type="Proteomes" id="UP000594364"/>
    </source>
</evidence>
<feature type="region of interest" description="Disordered" evidence="2">
    <location>
        <begin position="642"/>
        <end position="682"/>
    </location>
</feature>
<feature type="region of interest" description="Disordered" evidence="2">
    <location>
        <begin position="52"/>
        <end position="169"/>
    </location>
</feature>
<feature type="compositionally biased region" description="Basic and acidic residues" evidence="2">
    <location>
        <begin position="118"/>
        <end position="129"/>
    </location>
</feature>
<feature type="region of interest" description="Disordered" evidence="2">
    <location>
        <begin position="310"/>
        <end position="335"/>
    </location>
</feature>
<accession>A0A7S9PU77</accession>
<dbReference type="Gene3D" id="3.40.50.12360">
    <property type="match status" value="1"/>
</dbReference>
<feature type="compositionally biased region" description="Polar residues" evidence="2">
    <location>
        <begin position="102"/>
        <end position="113"/>
    </location>
</feature>
<dbReference type="OrthoDB" id="3647690at2759"/>
<sequence length="1348" mass="148382">MPRTRRSQARTFGSRKRVASPDEGWFTIRSILDERLVRGRVEYLVDWDDDKTTGEAYSPTWSREVTDEAKEEWNQLKTSRNREKAEQDSQDSQDSQPPRPSNWRQQQKLQTAGPSGAFRRERQGQPERRVRLRSSLTDESERPRKITKVTYSATPSEEPVPSIASLSSTDSAVDDCADLDGLSCPNQRASDAPRSQRLVVQLDKNSQFDPAEYSSQHNTQSSGHSSQSIVELEDQDERLIFASQLGRHTIIPDSQEPSGQTWSVDLQQVEVASSAKNSRETQDNSQFEDYQYPSGLLQAELDSDNLRNLCDQEASGQSPGHLDGPDIPSHQFGEGRSLSVTSQDLCSTIAATKPHSEAQSTGCNNDLAVVPTTSPAPAFLSQPPLPSSFNIPENLSSELQASPARSVVDATPSTQNQNSASLSVVAGDQTEFQDAQVLRITPSVSETEAFTDSHGANKDTSPIIANVSSLPQASDTVSQPSFDLMHDKMENQAAPETSNVASQSSAVDELSQILNLDKVMADGPSFQDHDKPLGGDAGSSEAQLSSLNVPESEAADQRSHTHESVVVESEHTQPKSPSSPKPSAVQSLQGIVNMIFDDPELSISGTMVRNEMHNPEPPTVSLADISKQNNLHGAALPLIPPLLPQDESHDALPRTGHQSSAVSVSMGQPQPDEASNDGSSDQEPVVLKHIVTLPFQASLRPLYDDTLLEYKKEVTQFGAVFNSEDFIEPEEALVHKIDQVFSRLHNICDYPPDAVGSALEELPSEQLIKYCCDGNSKFNFLHELLQGLTKETRVLIVARSVDILKLLYRLTEALDIECICGDIDKSSKTKSASSVVRATLVLPGTNVDEDDFDVIVGYDHSFGSSEVGKKLEPDIPDARSPVVLMLVTIHSIEHIDLYVPDDLTPLERKNALISGIVRARQLVGDPDRGHPEPHEAASLFLEYLNGLVEGIVWDPVPVPEEILDVYVNSQPRSQMPVTGDPDVENARKRKLDDFDDDDAKRLRMLPFKQSTIQVNDTPIPDDVQGLLSSVKPEESTIKSKGVVSVSVAVLQALAEQVSELRRQVDATDRDAQYKSLISGMEIRIKEYERTSAKMYSSQREALEDRMKFERQTRKAEAALQSATETAQKDAEKAQKKMTDLEATVIRLTADPDGAKETPLAKTQKLLQEAQERTQMLEKRLENAHKDADYARSLYQDATTTNSVLRGENADLKEQVTDLRKKTEDTLGKIHAIQADTTAKQCLRQVRDLRSQLREREIELDCIKDELRQLKSGRRETRQVSVPRSPRTGMMSPRIGRATHGGNGGGGSASRETSPAPTSGVDGVASSLLAGMQYMAQPPGNGRWNHLRD</sequence>
<dbReference type="PROSITE" id="PS50013">
    <property type="entry name" value="CHROMO_2"/>
    <property type="match status" value="1"/>
</dbReference>